<evidence type="ECO:0000256" key="1">
    <source>
        <dbReference type="ARBA" id="ARBA00011842"/>
    </source>
</evidence>
<dbReference type="PANTHER" id="PTHR42995">
    <property type="entry name" value="ACETYL-COENZYME A CARBOXYLASE CARBOXYL TRANSFERASE SUBUNIT BETA, CHLOROPLASTIC"/>
    <property type="match status" value="1"/>
</dbReference>
<proteinExistence type="predicted"/>
<dbReference type="GO" id="GO:0008270">
    <property type="term" value="F:zinc ion binding"/>
    <property type="evidence" value="ECO:0007669"/>
    <property type="project" value="UniProtKB-KW"/>
</dbReference>
<dbReference type="GO" id="GO:0016740">
    <property type="term" value="F:transferase activity"/>
    <property type="evidence" value="ECO:0007669"/>
    <property type="project" value="UniProtKB-KW"/>
</dbReference>
<comment type="subunit">
    <text evidence="1">Acetyl-CoA carboxylase is a heterohexamer composed of biotin carboxyl carrier protein, biotin carboxylase and 2 subunits each of ACCase subunit alpha and ACCase plastid-coded subunit beta (accD).</text>
</comment>
<dbReference type="GO" id="GO:0006633">
    <property type="term" value="P:fatty acid biosynthetic process"/>
    <property type="evidence" value="ECO:0007669"/>
    <property type="project" value="InterPro"/>
</dbReference>
<name>A0AAV7GSH5_DENCH</name>
<accession>A0AAV7GSH5</accession>
<dbReference type="PRINTS" id="PR01070">
    <property type="entry name" value="ACCCTRFRASEB"/>
</dbReference>
<organism evidence="8 9">
    <name type="scientific">Dendrobium chrysotoxum</name>
    <name type="common">Orchid</name>
    <dbReference type="NCBI Taxonomy" id="161865"/>
    <lineage>
        <taxon>Eukaryota</taxon>
        <taxon>Viridiplantae</taxon>
        <taxon>Streptophyta</taxon>
        <taxon>Embryophyta</taxon>
        <taxon>Tracheophyta</taxon>
        <taxon>Spermatophyta</taxon>
        <taxon>Magnoliopsida</taxon>
        <taxon>Liliopsida</taxon>
        <taxon>Asparagales</taxon>
        <taxon>Orchidaceae</taxon>
        <taxon>Epidendroideae</taxon>
        <taxon>Malaxideae</taxon>
        <taxon>Dendrobiinae</taxon>
        <taxon>Dendrobium</taxon>
    </lineage>
</organism>
<dbReference type="PANTHER" id="PTHR42995:SF5">
    <property type="entry name" value="ACETYL-COENZYME A CARBOXYLASE CARBOXYL TRANSFERASE SUBUNIT BETA, CHLOROPLASTIC"/>
    <property type="match status" value="1"/>
</dbReference>
<evidence type="ECO:0000313" key="8">
    <source>
        <dbReference type="EMBL" id="KAH0458479.1"/>
    </source>
</evidence>
<keyword evidence="6" id="KW-0067">ATP-binding</keyword>
<keyword evidence="9" id="KW-1185">Reference proteome</keyword>
<dbReference type="InterPro" id="IPR011762">
    <property type="entry name" value="COA_CT_N"/>
</dbReference>
<dbReference type="GO" id="GO:2001295">
    <property type="term" value="P:malonyl-CoA biosynthetic process"/>
    <property type="evidence" value="ECO:0007669"/>
    <property type="project" value="TreeGrafter"/>
</dbReference>
<dbReference type="PROSITE" id="PS50980">
    <property type="entry name" value="COA_CT_NTER"/>
    <property type="match status" value="1"/>
</dbReference>
<gene>
    <name evidence="8" type="ORF">IEQ34_013794</name>
</gene>
<evidence type="ECO:0000256" key="4">
    <source>
        <dbReference type="ARBA" id="ARBA00022771"/>
    </source>
</evidence>
<dbReference type="Proteomes" id="UP000775213">
    <property type="component" value="Unassembled WGS sequence"/>
</dbReference>
<dbReference type="GO" id="GO:0003989">
    <property type="term" value="F:acetyl-CoA carboxylase activity"/>
    <property type="evidence" value="ECO:0007669"/>
    <property type="project" value="InterPro"/>
</dbReference>
<sequence>MESVVGEKITRLIEYATNRSLPVIIVCASGGARMQEGSLSLMQMAKISSASYDHQSKKKLFYVSILTSPTIGRVTASFGMLGDIIIEAALESSKKIIPNEALSSHFHSLVSCLNH</sequence>
<evidence type="ECO:0000256" key="6">
    <source>
        <dbReference type="ARBA" id="ARBA00022840"/>
    </source>
</evidence>
<dbReference type="InterPro" id="IPR029045">
    <property type="entry name" value="ClpP/crotonase-like_dom_sf"/>
</dbReference>
<dbReference type="InterPro" id="IPR034733">
    <property type="entry name" value="AcCoA_carboxyl_beta"/>
</dbReference>
<dbReference type="GO" id="GO:0005524">
    <property type="term" value="F:ATP binding"/>
    <property type="evidence" value="ECO:0007669"/>
    <property type="project" value="UniProtKB-KW"/>
</dbReference>
<comment type="caution">
    <text evidence="8">The sequence shown here is derived from an EMBL/GenBank/DDBJ whole genome shotgun (WGS) entry which is preliminary data.</text>
</comment>
<dbReference type="SUPFAM" id="SSF52096">
    <property type="entry name" value="ClpP/crotonase"/>
    <property type="match status" value="1"/>
</dbReference>
<dbReference type="InterPro" id="IPR000438">
    <property type="entry name" value="Acetyl_CoA_COase_Trfase_b_su"/>
</dbReference>
<keyword evidence="3" id="KW-0547">Nucleotide-binding</keyword>
<evidence type="ECO:0000256" key="2">
    <source>
        <dbReference type="ARBA" id="ARBA00022679"/>
    </source>
</evidence>
<evidence type="ECO:0000256" key="5">
    <source>
        <dbReference type="ARBA" id="ARBA00022833"/>
    </source>
</evidence>
<keyword evidence="4" id="KW-0479">Metal-binding</keyword>
<evidence type="ECO:0000256" key="3">
    <source>
        <dbReference type="ARBA" id="ARBA00022741"/>
    </source>
</evidence>
<dbReference type="Gene3D" id="3.90.226.10">
    <property type="entry name" value="2-enoyl-CoA Hydratase, Chain A, domain 1"/>
    <property type="match status" value="1"/>
</dbReference>
<evidence type="ECO:0000259" key="7">
    <source>
        <dbReference type="PROSITE" id="PS50980"/>
    </source>
</evidence>
<keyword evidence="4" id="KW-0863">Zinc-finger</keyword>
<dbReference type="AlphaFoldDB" id="A0AAV7GSH5"/>
<protein>
    <recommendedName>
        <fullName evidence="7">CoA carboxyltransferase N-terminal domain-containing protein</fullName>
    </recommendedName>
</protein>
<evidence type="ECO:0000313" key="9">
    <source>
        <dbReference type="Proteomes" id="UP000775213"/>
    </source>
</evidence>
<reference evidence="8 9" key="1">
    <citation type="journal article" date="2021" name="Hortic Res">
        <title>Chromosome-scale assembly of the Dendrobium chrysotoxum genome enhances the understanding of orchid evolution.</title>
        <authorList>
            <person name="Zhang Y."/>
            <person name="Zhang G.Q."/>
            <person name="Zhang D."/>
            <person name="Liu X.D."/>
            <person name="Xu X.Y."/>
            <person name="Sun W.H."/>
            <person name="Yu X."/>
            <person name="Zhu X."/>
            <person name="Wang Z.W."/>
            <person name="Zhao X."/>
            <person name="Zhong W.Y."/>
            <person name="Chen H."/>
            <person name="Yin W.L."/>
            <person name="Huang T."/>
            <person name="Niu S.C."/>
            <person name="Liu Z.J."/>
        </authorList>
    </citation>
    <scope>NUCLEOTIDE SEQUENCE [LARGE SCALE GENOMIC DNA]</scope>
    <source>
        <strain evidence="8">Lindl</strain>
    </source>
</reference>
<keyword evidence="2" id="KW-0808">Transferase</keyword>
<dbReference type="GO" id="GO:0009317">
    <property type="term" value="C:acetyl-CoA carboxylase complex"/>
    <property type="evidence" value="ECO:0007669"/>
    <property type="project" value="InterPro"/>
</dbReference>
<dbReference type="Pfam" id="PF01039">
    <property type="entry name" value="Carboxyl_trans"/>
    <property type="match status" value="1"/>
</dbReference>
<keyword evidence="5" id="KW-0862">Zinc</keyword>
<feature type="domain" description="CoA carboxyltransferase N-terminal" evidence="7">
    <location>
        <begin position="1"/>
        <end position="115"/>
    </location>
</feature>
<dbReference type="EMBL" id="JAGFBR010000012">
    <property type="protein sequence ID" value="KAH0458479.1"/>
    <property type="molecule type" value="Genomic_DNA"/>
</dbReference>